<proteinExistence type="predicted"/>
<dbReference type="EMBL" id="JANAVB010035820">
    <property type="protein sequence ID" value="KAJ6804410.1"/>
    <property type="molecule type" value="Genomic_DNA"/>
</dbReference>
<gene>
    <name evidence="1" type="ORF">M6B38_183100</name>
</gene>
<protein>
    <submittedName>
        <fullName evidence="1">Uncharacterized protein</fullName>
    </submittedName>
</protein>
<accession>A0AAX6EK27</accession>
<dbReference type="Proteomes" id="UP001140949">
    <property type="component" value="Unassembled WGS sequence"/>
</dbReference>
<reference evidence="1" key="2">
    <citation type="submission" date="2023-04" db="EMBL/GenBank/DDBJ databases">
        <authorList>
            <person name="Bruccoleri R.E."/>
            <person name="Oakeley E.J."/>
            <person name="Faust A.-M."/>
            <person name="Dessus-Babus S."/>
            <person name="Altorfer M."/>
            <person name="Burckhardt D."/>
            <person name="Oertli M."/>
            <person name="Naumann U."/>
            <person name="Petersen F."/>
            <person name="Wong J."/>
        </authorList>
    </citation>
    <scope>NUCLEOTIDE SEQUENCE</scope>
    <source>
        <strain evidence="1">GSM-AAB239-AS_SAM_17_03QT</strain>
        <tissue evidence="1">Leaf</tissue>
    </source>
</reference>
<evidence type="ECO:0000313" key="2">
    <source>
        <dbReference type="Proteomes" id="UP001140949"/>
    </source>
</evidence>
<reference evidence="1" key="1">
    <citation type="journal article" date="2023" name="GigaByte">
        <title>Genome assembly of the bearded iris, Iris pallida Lam.</title>
        <authorList>
            <person name="Bruccoleri R.E."/>
            <person name="Oakeley E.J."/>
            <person name="Faust A.M.E."/>
            <person name="Altorfer M."/>
            <person name="Dessus-Babus S."/>
            <person name="Burckhardt D."/>
            <person name="Oertli M."/>
            <person name="Naumann U."/>
            <person name="Petersen F."/>
            <person name="Wong J."/>
        </authorList>
    </citation>
    <scope>NUCLEOTIDE SEQUENCE</scope>
    <source>
        <strain evidence="1">GSM-AAB239-AS_SAM_17_03QT</strain>
    </source>
</reference>
<name>A0AAX6EK27_IRIPA</name>
<sequence length="49" mass="5769">MDLFMRCYPPREHRILHVLCVSRIITYLYASSDSRIACDTCTLMFIEPS</sequence>
<keyword evidence="2" id="KW-1185">Reference proteome</keyword>
<organism evidence="1 2">
    <name type="scientific">Iris pallida</name>
    <name type="common">Sweet iris</name>
    <dbReference type="NCBI Taxonomy" id="29817"/>
    <lineage>
        <taxon>Eukaryota</taxon>
        <taxon>Viridiplantae</taxon>
        <taxon>Streptophyta</taxon>
        <taxon>Embryophyta</taxon>
        <taxon>Tracheophyta</taxon>
        <taxon>Spermatophyta</taxon>
        <taxon>Magnoliopsida</taxon>
        <taxon>Liliopsida</taxon>
        <taxon>Asparagales</taxon>
        <taxon>Iridaceae</taxon>
        <taxon>Iridoideae</taxon>
        <taxon>Irideae</taxon>
        <taxon>Iris</taxon>
    </lineage>
</organism>
<dbReference type="AlphaFoldDB" id="A0AAX6EK27"/>
<comment type="caution">
    <text evidence="1">The sequence shown here is derived from an EMBL/GenBank/DDBJ whole genome shotgun (WGS) entry which is preliminary data.</text>
</comment>
<evidence type="ECO:0000313" key="1">
    <source>
        <dbReference type="EMBL" id="KAJ6804410.1"/>
    </source>
</evidence>